<dbReference type="EMBL" id="JAUUTY010000003">
    <property type="protein sequence ID" value="KAK1662607.1"/>
    <property type="molecule type" value="Genomic_DNA"/>
</dbReference>
<dbReference type="PANTHER" id="PTHR48061:SF13">
    <property type="entry name" value="LEUCINE-RICH REPEAT-CONTAINING N-TERMINAL PLANT-TYPE DOMAIN-CONTAINING PROTEIN"/>
    <property type="match status" value="1"/>
</dbReference>
<evidence type="ECO:0000256" key="3">
    <source>
        <dbReference type="ARBA" id="ARBA00022475"/>
    </source>
</evidence>
<dbReference type="SUPFAM" id="SSF52058">
    <property type="entry name" value="L domain-like"/>
    <property type="match status" value="1"/>
</dbReference>
<feature type="domain" description="Leucine-rich repeat-containing N-terminal plant-type" evidence="11">
    <location>
        <begin position="48"/>
        <end position="88"/>
    </location>
</feature>
<evidence type="ECO:0000256" key="10">
    <source>
        <dbReference type="ARBA" id="ARBA00023180"/>
    </source>
</evidence>
<keyword evidence="6" id="KW-0732">Signal</keyword>
<keyword evidence="7" id="KW-0677">Repeat</keyword>
<dbReference type="Pfam" id="PF00560">
    <property type="entry name" value="LRR_1"/>
    <property type="match status" value="2"/>
</dbReference>
<keyword evidence="9" id="KW-0472">Membrane</keyword>
<dbReference type="GO" id="GO:0005886">
    <property type="term" value="C:plasma membrane"/>
    <property type="evidence" value="ECO:0007669"/>
    <property type="project" value="UniProtKB-SubCell"/>
</dbReference>
<keyword evidence="10" id="KW-0325">Glycoprotein</keyword>
<dbReference type="PANTHER" id="PTHR48061">
    <property type="entry name" value="LEUCINE-RICH REPEAT RECEPTOR PROTEIN KINASE EMS1-LIKE-RELATED"/>
    <property type="match status" value="1"/>
</dbReference>
<comment type="caution">
    <text evidence="12">The sequence shown here is derived from an EMBL/GenBank/DDBJ whole genome shotgun (WGS) entry which is preliminary data.</text>
</comment>
<dbReference type="Pfam" id="PF13516">
    <property type="entry name" value="LRR_6"/>
    <property type="match status" value="1"/>
</dbReference>
<evidence type="ECO:0000256" key="1">
    <source>
        <dbReference type="ARBA" id="ARBA00004251"/>
    </source>
</evidence>
<sequence>MASICKRRREKLVILSLVILGVQLTSSLAVTYINHTSGHGMPPVHCLPDQASALLRLKRSFTITDESVCTLSSWQAGTDCCSWQGVHCRDANGRVTTLDLADCGLESPSLDPAVFSLSSLRHLNLAWNDFNGAQLPASGFERLAELRHLNLSSSSFDGHIPVGIGGLTNLVSLDLSTTFFIVEDLEDYTSYATWSNPSLCIIEPNIESLVANLSNLRELNLDYADLSSNGPEWCTAFANSTTPQLKILSLRRCGLVGPVCGSLSSIPSLTVIDLQYNGLHGPIPEFLADLSSLSVLRLTHNHLEGKFPMRLFNHQNLTALDIRRNDDISGSLPNFSPDSKLQLTLPKSFPLQSVSLHP</sequence>
<gene>
    <name evidence="12" type="ORF">QYE76_050766</name>
</gene>
<dbReference type="InterPro" id="IPR003591">
    <property type="entry name" value="Leu-rich_rpt_typical-subtyp"/>
</dbReference>
<dbReference type="AlphaFoldDB" id="A0AAD8SQM7"/>
<evidence type="ECO:0000256" key="2">
    <source>
        <dbReference type="ARBA" id="ARBA00009592"/>
    </source>
</evidence>
<evidence type="ECO:0000313" key="12">
    <source>
        <dbReference type="EMBL" id="KAK1662607.1"/>
    </source>
</evidence>
<dbReference type="Gene3D" id="3.80.10.10">
    <property type="entry name" value="Ribonuclease Inhibitor"/>
    <property type="match status" value="2"/>
</dbReference>
<dbReference type="InterPro" id="IPR001611">
    <property type="entry name" value="Leu-rich_rpt"/>
</dbReference>
<name>A0AAD8SQM7_LOLMU</name>
<dbReference type="InterPro" id="IPR013210">
    <property type="entry name" value="LRR_N_plant-typ"/>
</dbReference>
<dbReference type="Pfam" id="PF08263">
    <property type="entry name" value="LRRNT_2"/>
    <property type="match status" value="1"/>
</dbReference>
<evidence type="ECO:0000256" key="5">
    <source>
        <dbReference type="ARBA" id="ARBA00022692"/>
    </source>
</evidence>
<dbReference type="InterPro" id="IPR046956">
    <property type="entry name" value="RLP23-like"/>
</dbReference>
<proteinExistence type="inferred from homology"/>
<keyword evidence="13" id="KW-1185">Reference proteome</keyword>
<evidence type="ECO:0000256" key="6">
    <source>
        <dbReference type="ARBA" id="ARBA00022729"/>
    </source>
</evidence>
<dbReference type="InterPro" id="IPR032675">
    <property type="entry name" value="LRR_dom_sf"/>
</dbReference>
<evidence type="ECO:0000256" key="7">
    <source>
        <dbReference type="ARBA" id="ARBA00022737"/>
    </source>
</evidence>
<reference evidence="12" key="1">
    <citation type="submission" date="2023-07" db="EMBL/GenBank/DDBJ databases">
        <title>A chromosome-level genome assembly of Lolium multiflorum.</title>
        <authorList>
            <person name="Chen Y."/>
            <person name="Copetti D."/>
            <person name="Kolliker R."/>
            <person name="Studer B."/>
        </authorList>
    </citation>
    <scope>NUCLEOTIDE SEQUENCE</scope>
    <source>
        <strain evidence="12">02402/16</strain>
        <tissue evidence="12">Leaf</tissue>
    </source>
</reference>
<keyword evidence="8" id="KW-1133">Transmembrane helix</keyword>
<comment type="subcellular location">
    <subcellularLocation>
        <location evidence="1">Cell membrane</location>
        <topology evidence="1">Single-pass type I membrane protein</topology>
    </subcellularLocation>
</comment>
<dbReference type="SMART" id="SM00369">
    <property type="entry name" value="LRR_TYP"/>
    <property type="match status" value="4"/>
</dbReference>
<evidence type="ECO:0000256" key="8">
    <source>
        <dbReference type="ARBA" id="ARBA00022989"/>
    </source>
</evidence>
<organism evidence="12 13">
    <name type="scientific">Lolium multiflorum</name>
    <name type="common">Italian ryegrass</name>
    <name type="synonym">Lolium perenne subsp. multiflorum</name>
    <dbReference type="NCBI Taxonomy" id="4521"/>
    <lineage>
        <taxon>Eukaryota</taxon>
        <taxon>Viridiplantae</taxon>
        <taxon>Streptophyta</taxon>
        <taxon>Embryophyta</taxon>
        <taxon>Tracheophyta</taxon>
        <taxon>Spermatophyta</taxon>
        <taxon>Magnoliopsida</taxon>
        <taxon>Liliopsida</taxon>
        <taxon>Poales</taxon>
        <taxon>Poaceae</taxon>
        <taxon>BOP clade</taxon>
        <taxon>Pooideae</taxon>
        <taxon>Poodae</taxon>
        <taxon>Poeae</taxon>
        <taxon>Poeae Chloroplast Group 2 (Poeae type)</taxon>
        <taxon>Loliodinae</taxon>
        <taxon>Loliinae</taxon>
        <taxon>Lolium</taxon>
    </lineage>
</organism>
<evidence type="ECO:0000256" key="9">
    <source>
        <dbReference type="ARBA" id="ARBA00023136"/>
    </source>
</evidence>
<protein>
    <recommendedName>
        <fullName evidence="11">Leucine-rich repeat-containing N-terminal plant-type domain-containing protein</fullName>
    </recommendedName>
</protein>
<keyword evidence="5" id="KW-0812">Transmembrane</keyword>
<evidence type="ECO:0000313" key="13">
    <source>
        <dbReference type="Proteomes" id="UP001231189"/>
    </source>
</evidence>
<keyword evidence="3" id="KW-1003">Cell membrane</keyword>
<dbReference type="Proteomes" id="UP001231189">
    <property type="component" value="Unassembled WGS sequence"/>
</dbReference>
<comment type="similarity">
    <text evidence="2">Belongs to the RLP family.</text>
</comment>
<evidence type="ECO:0000256" key="4">
    <source>
        <dbReference type="ARBA" id="ARBA00022614"/>
    </source>
</evidence>
<accession>A0AAD8SQM7</accession>
<keyword evidence="4" id="KW-0433">Leucine-rich repeat</keyword>
<evidence type="ECO:0000259" key="11">
    <source>
        <dbReference type="Pfam" id="PF08263"/>
    </source>
</evidence>